<sequence length="191" mass="21341">MIGATEQHSRTFTDFTAIDQHHQFTHHVKHLLLGHRGQHIGFIQSVRGQPFAAGKHPVSGIQAIFTALRAKRDGLAFVILPSHDDHAVMLLVDQIVRQWQIIGDDLHRLAAHFATQQESGRSAVDHYAFTRIHKLGCCLGNANFFIVVLRLVKIHWRPARPLLGNSFCAVAYFLEFAAFVELVDVPARSGG</sequence>
<evidence type="ECO:0000313" key="1">
    <source>
        <dbReference type="EMBL" id="MPN44439.1"/>
    </source>
</evidence>
<dbReference type="EMBL" id="VSSQ01103567">
    <property type="protein sequence ID" value="MPN44439.1"/>
    <property type="molecule type" value="Genomic_DNA"/>
</dbReference>
<reference evidence="1" key="1">
    <citation type="submission" date="2019-08" db="EMBL/GenBank/DDBJ databases">
        <authorList>
            <person name="Kucharzyk K."/>
            <person name="Murdoch R.W."/>
            <person name="Higgins S."/>
            <person name="Loffler F."/>
        </authorList>
    </citation>
    <scope>NUCLEOTIDE SEQUENCE</scope>
</reference>
<accession>A0A645I1Z8</accession>
<dbReference type="AlphaFoldDB" id="A0A645I1Z8"/>
<proteinExistence type="predicted"/>
<organism evidence="1">
    <name type="scientific">bioreactor metagenome</name>
    <dbReference type="NCBI Taxonomy" id="1076179"/>
    <lineage>
        <taxon>unclassified sequences</taxon>
        <taxon>metagenomes</taxon>
        <taxon>ecological metagenomes</taxon>
    </lineage>
</organism>
<protein>
    <submittedName>
        <fullName evidence="1">Uncharacterized protein</fullName>
    </submittedName>
</protein>
<name>A0A645I1Z8_9ZZZZ</name>
<gene>
    <name evidence="1" type="ORF">SDC9_192004</name>
</gene>
<comment type="caution">
    <text evidence="1">The sequence shown here is derived from an EMBL/GenBank/DDBJ whole genome shotgun (WGS) entry which is preliminary data.</text>
</comment>